<dbReference type="GO" id="GO:0005886">
    <property type="term" value="C:plasma membrane"/>
    <property type="evidence" value="ECO:0007669"/>
    <property type="project" value="TreeGrafter"/>
</dbReference>
<dbReference type="PANTHER" id="PTHR31673:SF3">
    <property type="entry name" value="COBRA-LIKE PROTEIN 4"/>
    <property type="match status" value="1"/>
</dbReference>
<evidence type="ECO:0008006" key="7">
    <source>
        <dbReference type="Google" id="ProtNLM"/>
    </source>
</evidence>
<sequence>MAVRGCCAVLLAAALLFSAPFTTDAYDSLDPNGHITIKWDIMQWTPDGYVAVVTLFNYQQFRHIQPPGWQLGWTWAEKEADAQRTRHRGG</sequence>
<dbReference type="Pfam" id="PF04833">
    <property type="entry name" value="COBRA"/>
    <property type="match status" value="1"/>
</dbReference>
<keyword evidence="6" id="KW-1185">Reference proteome</keyword>
<dbReference type="PANTHER" id="PTHR31673">
    <property type="entry name" value="PROTEIN COBRA"/>
    <property type="match status" value="1"/>
</dbReference>
<organism evidence="5 6">
    <name type="scientific">Oryza meyeriana var. granulata</name>
    <dbReference type="NCBI Taxonomy" id="110450"/>
    <lineage>
        <taxon>Eukaryota</taxon>
        <taxon>Viridiplantae</taxon>
        <taxon>Streptophyta</taxon>
        <taxon>Embryophyta</taxon>
        <taxon>Tracheophyta</taxon>
        <taxon>Spermatophyta</taxon>
        <taxon>Magnoliopsida</taxon>
        <taxon>Liliopsida</taxon>
        <taxon>Poales</taxon>
        <taxon>Poaceae</taxon>
        <taxon>BOP clade</taxon>
        <taxon>Oryzoideae</taxon>
        <taxon>Oryzeae</taxon>
        <taxon>Oryzinae</taxon>
        <taxon>Oryza</taxon>
        <taxon>Oryza meyeriana</taxon>
    </lineage>
</organism>
<evidence type="ECO:0000313" key="5">
    <source>
        <dbReference type="EMBL" id="KAF0930718.1"/>
    </source>
</evidence>
<keyword evidence="2 4" id="KW-0732">Signal</keyword>
<evidence type="ECO:0000256" key="2">
    <source>
        <dbReference type="ARBA" id="ARBA00022729"/>
    </source>
</evidence>
<reference evidence="5 6" key="1">
    <citation type="submission" date="2019-11" db="EMBL/GenBank/DDBJ databases">
        <title>Whole genome sequence of Oryza granulata.</title>
        <authorList>
            <person name="Li W."/>
        </authorList>
    </citation>
    <scope>NUCLEOTIDE SEQUENCE [LARGE SCALE GENOMIC DNA]</scope>
    <source>
        <strain evidence="6">cv. Menghai</strain>
        <tissue evidence="5">Leaf</tissue>
    </source>
</reference>
<comment type="caution">
    <text evidence="5">The sequence shown here is derived from an EMBL/GenBank/DDBJ whole genome shotgun (WGS) entry which is preliminary data.</text>
</comment>
<proteinExistence type="inferred from homology"/>
<accession>A0A6G1F1B6</accession>
<dbReference type="InterPro" id="IPR006918">
    <property type="entry name" value="COBRA_pln"/>
</dbReference>
<gene>
    <name evidence="5" type="ORF">E2562_034912</name>
</gene>
<dbReference type="GO" id="GO:0010215">
    <property type="term" value="P:cellulose microfibril organization"/>
    <property type="evidence" value="ECO:0007669"/>
    <property type="project" value="InterPro"/>
</dbReference>
<feature type="signal peptide" evidence="4">
    <location>
        <begin position="1"/>
        <end position="25"/>
    </location>
</feature>
<evidence type="ECO:0000313" key="6">
    <source>
        <dbReference type="Proteomes" id="UP000479710"/>
    </source>
</evidence>
<keyword evidence="3" id="KW-0325">Glycoprotein</keyword>
<dbReference type="OrthoDB" id="770027at2759"/>
<evidence type="ECO:0000256" key="3">
    <source>
        <dbReference type="ARBA" id="ARBA00023180"/>
    </source>
</evidence>
<dbReference type="Proteomes" id="UP000479710">
    <property type="component" value="Unassembled WGS sequence"/>
</dbReference>
<protein>
    <recommendedName>
        <fullName evidence="7">COBRA-like protein</fullName>
    </recommendedName>
</protein>
<dbReference type="EMBL" id="SPHZ02000002">
    <property type="protein sequence ID" value="KAF0930718.1"/>
    <property type="molecule type" value="Genomic_DNA"/>
</dbReference>
<evidence type="ECO:0000256" key="1">
    <source>
        <dbReference type="ARBA" id="ARBA00005507"/>
    </source>
</evidence>
<evidence type="ECO:0000256" key="4">
    <source>
        <dbReference type="SAM" id="SignalP"/>
    </source>
</evidence>
<comment type="similarity">
    <text evidence="1">Belongs to the COBRA family.</text>
</comment>
<feature type="chain" id="PRO_5026197463" description="COBRA-like protein" evidence="4">
    <location>
        <begin position="26"/>
        <end position="90"/>
    </location>
</feature>
<dbReference type="GO" id="GO:0052324">
    <property type="term" value="P:plant-type cell wall cellulose biosynthetic process"/>
    <property type="evidence" value="ECO:0007669"/>
    <property type="project" value="TreeGrafter"/>
</dbReference>
<name>A0A6G1F1B6_9ORYZ</name>
<dbReference type="AlphaFoldDB" id="A0A6G1F1B6"/>